<organism evidence="17 18">
    <name type="scientific">Candidatus Magnetobacterium bavaricum</name>
    <dbReference type="NCBI Taxonomy" id="29290"/>
    <lineage>
        <taxon>Bacteria</taxon>
        <taxon>Pseudomonadati</taxon>
        <taxon>Nitrospirota</taxon>
        <taxon>Thermodesulfovibrionia</taxon>
        <taxon>Thermodesulfovibrionales</taxon>
        <taxon>Candidatus Magnetobacteriaceae</taxon>
        <taxon>Candidatus Magnetobacterium</taxon>
    </lineage>
</organism>
<dbReference type="GO" id="GO:0005524">
    <property type="term" value="F:ATP binding"/>
    <property type="evidence" value="ECO:0007669"/>
    <property type="project" value="UniProtKB-KW"/>
</dbReference>
<dbReference type="GO" id="GO:0004356">
    <property type="term" value="F:glutamine synthetase activity"/>
    <property type="evidence" value="ECO:0007669"/>
    <property type="project" value="UniProtKB-EC"/>
</dbReference>
<feature type="binding site" evidence="10">
    <location>
        <position position="132"/>
    </location>
    <ligand>
        <name>Mg(2+)</name>
        <dbReference type="ChEBI" id="CHEBI:18420"/>
        <label>1</label>
    </ligand>
</feature>
<dbReference type="SMART" id="SM01230">
    <property type="entry name" value="Gln-synt_C"/>
    <property type="match status" value="1"/>
</dbReference>
<feature type="binding site" evidence="8">
    <location>
        <position position="327"/>
    </location>
    <ligand>
        <name>L-glutamate</name>
        <dbReference type="ChEBI" id="CHEBI:29985"/>
    </ligand>
</feature>
<dbReference type="Pfam" id="PF00120">
    <property type="entry name" value="Gln-synt_C"/>
    <property type="match status" value="1"/>
</dbReference>
<dbReference type="PATRIC" id="fig|29290.4.peg.8040"/>
<dbReference type="InterPro" id="IPR027303">
    <property type="entry name" value="Gln_synth_gly_rich_site"/>
</dbReference>
<proteinExistence type="inferred from homology"/>
<dbReference type="FunFam" id="3.30.590.10:FF:000001">
    <property type="entry name" value="Glutamine synthetase"/>
    <property type="match status" value="1"/>
</dbReference>
<dbReference type="EMBL" id="LACI01002582">
    <property type="protein sequence ID" value="KJU81731.1"/>
    <property type="molecule type" value="Genomic_DNA"/>
</dbReference>
<evidence type="ECO:0000256" key="3">
    <source>
        <dbReference type="ARBA" id="ARBA00021364"/>
    </source>
</evidence>
<accession>A0A0F3GIK6</accession>
<dbReference type="GO" id="GO:0006542">
    <property type="term" value="P:glutamine biosynthetic process"/>
    <property type="evidence" value="ECO:0007669"/>
    <property type="project" value="InterPro"/>
</dbReference>
<dbReference type="PROSITE" id="PS00181">
    <property type="entry name" value="GLNA_ATP"/>
    <property type="match status" value="1"/>
</dbReference>
<keyword evidence="7 9" id="KW-0067">ATP-binding</keyword>
<feature type="binding site" evidence="8">
    <location>
        <begin position="264"/>
        <end position="265"/>
    </location>
    <ligand>
        <name>L-glutamate</name>
        <dbReference type="ChEBI" id="CHEBI:29985"/>
    </ligand>
</feature>
<dbReference type="InterPro" id="IPR014746">
    <property type="entry name" value="Gln_synth/guanido_kin_cat_dom"/>
</dbReference>
<evidence type="ECO:0000256" key="12">
    <source>
        <dbReference type="PROSITE-ProRule" id="PRU01330"/>
    </source>
</evidence>
<feature type="binding site" evidence="10">
    <location>
        <position position="220"/>
    </location>
    <ligand>
        <name>Mg(2+)</name>
        <dbReference type="ChEBI" id="CHEBI:18420"/>
        <label>1</label>
    </ligand>
</feature>
<feature type="binding site" evidence="10">
    <location>
        <position position="130"/>
    </location>
    <ligand>
        <name>Mg(2+)</name>
        <dbReference type="ChEBI" id="CHEBI:18420"/>
        <label>1</label>
    </ligand>
</feature>
<evidence type="ECO:0000313" key="18">
    <source>
        <dbReference type="Proteomes" id="UP000033423"/>
    </source>
</evidence>
<evidence type="ECO:0000256" key="4">
    <source>
        <dbReference type="ARBA" id="ARBA00022490"/>
    </source>
</evidence>
<feature type="binding site" evidence="10">
    <location>
        <position position="212"/>
    </location>
    <ligand>
        <name>Mg(2+)</name>
        <dbReference type="ChEBI" id="CHEBI:18420"/>
        <label>1</label>
    </ligand>
</feature>
<feature type="binding site" evidence="9">
    <location>
        <position position="353"/>
    </location>
    <ligand>
        <name>ATP</name>
        <dbReference type="ChEBI" id="CHEBI:30616"/>
    </ligand>
</feature>
<dbReference type="PROSITE" id="PS00180">
    <property type="entry name" value="GLNA_1"/>
    <property type="match status" value="1"/>
</dbReference>
<dbReference type="Proteomes" id="UP000033423">
    <property type="component" value="Unassembled WGS sequence"/>
</dbReference>
<evidence type="ECO:0000256" key="13">
    <source>
        <dbReference type="RuleBase" id="RU000384"/>
    </source>
</evidence>
<dbReference type="AlphaFoldDB" id="A0A0F3GIK6"/>
<sequence length="470" mass="53133">MTPNEVIALAKDNNVVMVNLIFIDFPGVWQNLSVPIGQLRPESFEEGFGFDGSSIRGWQAINASDMLVLPDPNTAMIDPFRQYPTIDLICNILDPITKEPYSRDPRFIAQKAENYLKSTGMADTAFFGPEAEFFIFDDIRFDQTTNSGYYYIDSNEGIWNSGRDERPNLGYKPRHKEGYFPVSPTDSQEDLRTEMVLALQRCGIEIEAQHHEVATAGQGEIDMRFSPLVNMADKLMIFKYVVRNVALKNKKTVTFMPKPLFGDNGSGMHTHQSLWKDGKPLFAGNGYAGLSEMAMHYIGGILKHSRALAAITNPTTNSYKRLVPGFEAPVNLAYSARNRSASIRIPMYSPSPKAKRCEVRYPDPSCNPYLAFAAMLMAGIDGVQNRIDPGEALDKDLYDLEPEELARVPQMPGSLDEALTNLEADHEFLLRGDVFTEDALTTWIRYKRDKEIDAIRLRPHPYEFFLYYDI</sequence>
<comment type="similarity">
    <text evidence="2 12 13">Belongs to the glutamine synthetase family.</text>
</comment>
<keyword evidence="18" id="KW-1185">Reference proteome</keyword>
<evidence type="ECO:0000313" key="17">
    <source>
        <dbReference type="EMBL" id="KJU81731.1"/>
    </source>
</evidence>
<dbReference type="PANTHER" id="PTHR43407">
    <property type="entry name" value="GLUTAMINE SYNTHETASE"/>
    <property type="match status" value="1"/>
</dbReference>
<dbReference type="InterPro" id="IPR008146">
    <property type="entry name" value="Gln_synth_cat_dom"/>
</dbReference>
<dbReference type="PROSITE" id="PS51987">
    <property type="entry name" value="GS_CATALYTIC"/>
    <property type="match status" value="1"/>
</dbReference>
<dbReference type="PROSITE" id="PS51986">
    <property type="entry name" value="GS_BETA_GRASP"/>
    <property type="match status" value="1"/>
</dbReference>
<evidence type="ECO:0000256" key="1">
    <source>
        <dbReference type="ARBA" id="ARBA00004496"/>
    </source>
</evidence>
<evidence type="ECO:0000259" key="15">
    <source>
        <dbReference type="PROSITE" id="PS51986"/>
    </source>
</evidence>
<name>A0A0F3GIK6_9BACT</name>
<keyword evidence="4" id="KW-0963">Cytoplasm</keyword>
<dbReference type="InterPro" id="IPR036651">
    <property type="entry name" value="Gln_synt_N_sf"/>
</dbReference>
<evidence type="ECO:0000256" key="2">
    <source>
        <dbReference type="ARBA" id="ARBA00009897"/>
    </source>
</evidence>
<dbReference type="Gene3D" id="3.10.20.70">
    <property type="entry name" value="Glutamine synthetase, N-terminal domain"/>
    <property type="match status" value="1"/>
</dbReference>
<comment type="cofactor">
    <cofactor evidence="10">
        <name>Mg(2+)</name>
        <dbReference type="ChEBI" id="CHEBI:18420"/>
    </cofactor>
    <text evidence="10">Binds 2 Mg(2+) ions per subunit.</text>
</comment>
<dbReference type="GO" id="GO:0019740">
    <property type="term" value="P:nitrogen utilization"/>
    <property type="evidence" value="ECO:0007669"/>
    <property type="project" value="TreeGrafter"/>
</dbReference>
<feature type="binding site" evidence="9">
    <location>
        <position position="207"/>
    </location>
    <ligand>
        <name>ATP</name>
        <dbReference type="ChEBI" id="CHEBI:30616"/>
    </ligand>
</feature>
<comment type="caution">
    <text evidence="17">The sequence shown here is derived from an EMBL/GenBank/DDBJ whole genome shotgun (WGS) entry which is preliminary data.</text>
</comment>
<feature type="binding site" evidence="8">
    <location>
        <position position="360"/>
    </location>
    <ligand>
        <name>L-glutamate</name>
        <dbReference type="ChEBI" id="CHEBI:29985"/>
    </ligand>
</feature>
<protein>
    <recommendedName>
        <fullName evidence="3 14">Glutamine synthetase</fullName>
        <ecNumber evidence="14">6.3.1.2</ecNumber>
    </recommendedName>
</protein>
<evidence type="ECO:0000256" key="11">
    <source>
        <dbReference type="PIRSR" id="PIRSR604809-50"/>
    </source>
</evidence>
<evidence type="ECO:0000256" key="9">
    <source>
        <dbReference type="PIRSR" id="PIRSR604809-2"/>
    </source>
</evidence>
<dbReference type="InterPro" id="IPR008147">
    <property type="entry name" value="Gln_synt_N"/>
</dbReference>
<comment type="subcellular location">
    <subcellularLocation>
        <location evidence="1">Cytoplasm</location>
    </subcellularLocation>
</comment>
<feature type="binding site" evidence="10">
    <location>
        <position position="269"/>
    </location>
    <ligand>
        <name>Mg(2+)</name>
        <dbReference type="ChEBI" id="CHEBI:18420"/>
        <label>1</label>
    </ligand>
</feature>
<feature type="binding site" evidence="8">
    <location>
        <position position="321"/>
    </location>
    <ligand>
        <name>L-glutamate</name>
        <dbReference type="ChEBI" id="CHEBI:29985"/>
    </ligand>
</feature>
<keyword evidence="10" id="KW-0479">Metal-binding</keyword>
<keyword evidence="11" id="KW-0597">Phosphoprotein</keyword>
<keyword evidence="10" id="KW-0460">Magnesium</keyword>
<reference evidence="17 18" key="1">
    <citation type="submission" date="2015-02" db="EMBL/GenBank/DDBJ databases">
        <title>Single-cell genomics of uncultivated deep-branching MTB reveals a conserved set of magnetosome genes.</title>
        <authorList>
            <person name="Kolinko S."/>
            <person name="Richter M."/>
            <person name="Glockner F.O."/>
            <person name="Brachmann A."/>
            <person name="Schuler D."/>
        </authorList>
    </citation>
    <scope>NUCLEOTIDE SEQUENCE [LARGE SCALE GENOMIC DNA]</scope>
    <source>
        <strain evidence="17">TM-1</strain>
    </source>
</reference>
<dbReference type="InterPro" id="IPR027302">
    <property type="entry name" value="Gln_synth_N_conserv_site"/>
</dbReference>
<dbReference type="NCBIfam" id="TIGR00653">
    <property type="entry name" value="GlnA"/>
    <property type="match status" value="1"/>
</dbReference>
<dbReference type="Pfam" id="PF03951">
    <property type="entry name" value="Gln-synt_N"/>
    <property type="match status" value="1"/>
</dbReference>
<feature type="binding site" evidence="9">
    <location>
        <begin position="271"/>
        <end position="273"/>
    </location>
    <ligand>
        <name>ATP</name>
        <dbReference type="ChEBI" id="CHEBI:30616"/>
    </ligand>
</feature>
<dbReference type="GO" id="GO:0005737">
    <property type="term" value="C:cytoplasm"/>
    <property type="evidence" value="ECO:0007669"/>
    <property type="project" value="UniProtKB-SubCell"/>
</dbReference>
<dbReference type="PANTHER" id="PTHR43407:SF1">
    <property type="entry name" value="LENGSIN"/>
    <property type="match status" value="1"/>
</dbReference>
<evidence type="ECO:0000256" key="8">
    <source>
        <dbReference type="PIRSR" id="PIRSR604809-1"/>
    </source>
</evidence>
<feature type="modified residue" description="O-AMP-tyrosine" evidence="11">
    <location>
        <position position="398"/>
    </location>
</feature>
<dbReference type="SUPFAM" id="SSF55931">
    <property type="entry name" value="Glutamine synthetase/guanido kinase"/>
    <property type="match status" value="1"/>
</dbReference>
<dbReference type="SUPFAM" id="SSF54368">
    <property type="entry name" value="Glutamine synthetase, N-terminal domain"/>
    <property type="match status" value="1"/>
</dbReference>
<evidence type="ECO:0000256" key="6">
    <source>
        <dbReference type="ARBA" id="ARBA00022741"/>
    </source>
</evidence>
<dbReference type="GO" id="GO:0046872">
    <property type="term" value="F:metal ion binding"/>
    <property type="evidence" value="ECO:0007669"/>
    <property type="project" value="UniProtKB-KW"/>
</dbReference>
<dbReference type="EC" id="6.3.1.2" evidence="14"/>
<evidence type="ECO:0000256" key="10">
    <source>
        <dbReference type="PIRSR" id="PIRSR604809-3"/>
    </source>
</evidence>
<feature type="binding site" evidence="10">
    <location>
        <position position="358"/>
    </location>
    <ligand>
        <name>Mg(2+)</name>
        <dbReference type="ChEBI" id="CHEBI:18420"/>
        <label>1</label>
    </ligand>
</feature>
<feature type="binding site" evidence="8">
    <location>
        <position position="339"/>
    </location>
    <ligand>
        <name>L-glutamate</name>
        <dbReference type="ChEBI" id="CHEBI:29985"/>
    </ligand>
</feature>
<gene>
    <name evidence="17" type="ORF">MBAV_006073</name>
</gene>
<evidence type="ECO:0000256" key="7">
    <source>
        <dbReference type="ARBA" id="ARBA00022840"/>
    </source>
</evidence>
<feature type="domain" description="GS catalytic" evidence="16">
    <location>
        <begin position="105"/>
        <end position="470"/>
    </location>
</feature>
<keyword evidence="6 9" id="KW-0547">Nucleotide-binding</keyword>
<feature type="domain" description="GS beta-grasp" evidence="15">
    <location>
        <begin position="13"/>
        <end position="97"/>
    </location>
</feature>
<evidence type="ECO:0000259" key="16">
    <source>
        <dbReference type="PROSITE" id="PS51987"/>
    </source>
</evidence>
<dbReference type="Gene3D" id="3.30.590.10">
    <property type="entry name" value="Glutamine synthetase/guanido kinase, catalytic domain"/>
    <property type="match status" value="1"/>
</dbReference>
<evidence type="ECO:0000256" key="5">
    <source>
        <dbReference type="ARBA" id="ARBA00022598"/>
    </source>
</evidence>
<dbReference type="GO" id="GO:0016020">
    <property type="term" value="C:membrane"/>
    <property type="evidence" value="ECO:0007669"/>
    <property type="project" value="TreeGrafter"/>
</dbReference>
<comment type="catalytic activity">
    <reaction evidence="14">
        <text>L-glutamate + NH4(+) + ATP = L-glutamine + ADP + phosphate + H(+)</text>
        <dbReference type="Rhea" id="RHEA:16169"/>
        <dbReference type="ChEBI" id="CHEBI:15378"/>
        <dbReference type="ChEBI" id="CHEBI:28938"/>
        <dbReference type="ChEBI" id="CHEBI:29985"/>
        <dbReference type="ChEBI" id="CHEBI:30616"/>
        <dbReference type="ChEBI" id="CHEBI:43474"/>
        <dbReference type="ChEBI" id="CHEBI:58359"/>
        <dbReference type="ChEBI" id="CHEBI:456216"/>
        <dbReference type="EC" id="6.3.1.2"/>
    </reaction>
</comment>
<dbReference type="InterPro" id="IPR004809">
    <property type="entry name" value="Gln_synth_I"/>
</dbReference>
<keyword evidence="5 14" id="KW-0436">Ligase</keyword>
<evidence type="ECO:0000256" key="14">
    <source>
        <dbReference type="RuleBase" id="RU004356"/>
    </source>
</evidence>
<feature type="binding site" evidence="9">
    <location>
        <position position="339"/>
    </location>
    <ligand>
        <name>ATP</name>
        <dbReference type="ChEBI" id="CHEBI:30616"/>
    </ligand>
</feature>